<dbReference type="InterPro" id="IPR000774">
    <property type="entry name" value="PPIase_FKBP_N"/>
</dbReference>
<evidence type="ECO:0000256" key="4">
    <source>
        <dbReference type="ARBA" id="ARBA00023110"/>
    </source>
</evidence>
<feature type="domain" description="PPIase FKBP-type" evidence="8">
    <location>
        <begin position="153"/>
        <end position="238"/>
    </location>
</feature>
<dbReference type="InterPro" id="IPR046357">
    <property type="entry name" value="PPIase_dom_sf"/>
</dbReference>
<dbReference type="PRINTS" id="PR01730">
    <property type="entry name" value="INFPOTNTIATR"/>
</dbReference>
<evidence type="ECO:0000256" key="5">
    <source>
        <dbReference type="ARBA" id="ARBA00023235"/>
    </source>
</evidence>
<keyword evidence="3" id="KW-0732">Signal</keyword>
<dbReference type="GO" id="GO:0003755">
    <property type="term" value="F:peptidyl-prolyl cis-trans isomerase activity"/>
    <property type="evidence" value="ECO:0007669"/>
    <property type="project" value="UniProtKB-EC"/>
</dbReference>
<sequence>MFNKRLLVVGLMAATAGLMGCNKKEEAKPVDDSAKLATLEQKANYIIGQNLGKNLQNGGLTIEPDSLSLALTDIRDGKPSRISEEDMQKIMQEVQQKAMAKQEEEQKKLSETNIAEGKKFLEENKAKEGVTTTASGLQYKVITEGKGAKPKATDTVTVNYVGKLINGTEFDSSVKNGQPATFPLDGVIPGWTEALQLMPQGSKWEIVIPSELAYGAGGQGPIPPSSTLIFEVELLEIKAPEAAAEAK</sequence>
<evidence type="ECO:0000259" key="8">
    <source>
        <dbReference type="PROSITE" id="PS50059"/>
    </source>
</evidence>
<keyword evidence="4 6" id="KW-0697">Rotamase</keyword>
<dbReference type="Gene3D" id="1.10.287.460">
    <property type="entry name" value="Peptidyl-prolyl cis-trans isomerase, FKBP-type, N-terminal domain"/>
    <property type="match status" value="1"/>
</dbReference>
<proteinExistence type="inferred from homology"/>
<comment type="catalytic activity">
    <reaction evidence="1 6 7">
        <text>[protein]-peptidylproline (omega=180) = [protein]-peptidylproline (omega=0)</text>
        <dbReference type="Rhea" id="RHEA:16237"/>
        <dbReference type="Rhea" id="RHEA-COMP:10747"/>
        <dbReference type="Rhea" id="RHEA-COMP:10748"/>
        <dbReference type="ChEBI" id="CHEBI:83833"/>
        <dbReference type="ChEBI" id="CHEBI:83834"/>
        <dbReference type="EC" id="5.2.1.8"/>
    </reaction>
</comment>
<dbReference type="InterPro" id="IPR001179">
    <property type="entry name" value="PPIase_FKBP_dom"/>
</dbReference>
<evidence type="ECO:0000256" key="3">
    <source>
        <dbReference type="ARBA" id="ARBA00022729"/>
    </source>
</evidence>
<dbReference type="InterPro" id="IPR008104">
    <property type="entry name" value="INFPOTNTIATR"/>
</dbReference>
<keyword evidence="10" id="KW-1185">Reference proteome</keyword>
<evidence type="ECO:0000256" key="2">
    <source>
        <dbReference type="ARBA" id="ARBA00006577"/>
    </source>
</evidence>
<dbReference type="RefSeq" id="WP_310068163.1">
    <property type="nucleotide sequence ID" value="NZ_JAVDVX010000001.1"/>
</dbReference>
<dbReference type="Pfam" id="PF00254">
    <property type="entry name" value="FKBP_C"/>
    <property type="match status" value="1"/>
</dbReference>
<dbReference type="SUPFAM" id="SSF54534">
    <property type="entry name" value="FKBP-like"/>
    <property type="match status" value="1"/>
</dbReference>
<protein>
    <recommendedName>
        <fullName evidence="7">Peptidyl-prolyl cis-trans isomerase</fullName>
        <ecNumber evidence="7">5.2.1.8</ecNumber>
    </recommendedName>
</protein>
<dbReference type="PANTHER" id="PTHR43811">
    <property type="entry name" value="FKBP-TYPE PEPTIDYL-PROLYL CIS-TRANS ISOMERASE FKPA"/>
    <property type="match status" value="1"/>
</dbReference>
<dbReference type="EMBL" id="JAVDVX010000001">
    <property type="protein sequence ID" value="MDR7088482.1"/>
    <property type="molecule type" value="Genomic_DNA"/>
</dbReference>
<evidence type="ECO:0000256" key="6">
    <source>
        <dbReference type="PROSITE-ProRule" id="PRU00277"/>
    </source>
</evidence>
<dbReference type="Gene3D" id="3.10.50.40">
    <property type="match status" value="1"/>
</dbReference>
<comment type="similarity">
    <text evidence="2 7">Belongs to the FKBP-type PPIase family.</text>
</comment>
<dbReference type="NCBIfam" id="NF008602">
    <property type="entry name" value="PRK11570.1"/>
    <property type="match status" value="1"/>
</dbReference>
<gene>
    <name evidence="9" type="ORF">J2X05_000485</name>
</gene>
<evidence type="ECO:0000313" key="9">
    <source>
        <dbReference type="EMBL" id="MDR7088482.1"/>
    </source>
</evidence>
<comment type="caution">
    <text evidence="9">The sequence shown here is derived from an EMBL/GenBank/DDBJ whole genome shotgun (WGS) entry which is preliminary data.</text>
</comment>
<dbReference type="InterPro" id="IPR036944">
    <property type="entry name" value="PPIase_FKBP_N_sf"/>
</dbReference>
<accession>A0ABU1UTH3</accession>
<evidence type="ECO:0000313" key="10">
    <source>
        <dbReference type="Proteomes" id="UP001253595"/>
    </source>
</evidence>
<name>A0ABU1UTH3_9GAMM</name>
<dbReference type="Proteomes" id="UP001253595">
    <property type="component" value="Unassembled WGS sequence"/>
</dbReference>
<evidence type="ECO:0000256" key="7">
    <source>
        <dbReference type="RuleBase" id="RU003915"/>
    </source>
</evidence>
<dbReference type="PANTHER" id="PTHR43811:SF19">
    <property type="entry name" value="39 KDA FK506-BINDING NUCLEAR PROTEIN"/>
    <property type="match status" value="1"/>
</dbReference>
<dbReference type="EC" id="5.2.1.8" evidence="7"/>
<dbReference type="PROSITE" id="PS51257">
    <property type="entry name" value="PROKAR_LIPOPROTEIN"/>
    <property type="match status" value="1"/>
</dbReference>
<keyword evidence="5 6" id="KW-0413">Isomerase</keyword>
<reference evidence="9 10" key="1">
    <citation type="submission" date="2023-07" db="EMBL/GenBank/DDBJ databases">
        <title>Sorghum-associated microbial communities from plants grown in Nebraska, USA.</title>
        <authorList>
            <person name="Schachtman D."/>
        </authorList>
    </citation>
    <scope>NUCLEOTIDE SEQUENCE [LARGE SCALE GENOMIC DNA]</scope>
    <source>
        <strain evidence="9 10">BE190</strain>
    </source>
</reference>
<dbReference type="Pfam" id="PF01346">
    <property type="entry name" value="FKBP_N"/>
    <property type="match status" value="1"/>
</dbReference>
<evidence type="ECO:0000256" key="1">
    <source>
        <dbReference type="ARBA" id="ARBA00000971"/>
    </source>
</evidence>
<dbReference type="PROSITE" id="PS50059">
    <property type="entry name" value="FKBP_PPIASE"/>
    <property type="match status" value="1"/>
</dbReference>
<organism evidence="9 10">
    <name type="scientific">Cellvibrio fibrivorans</name>
    <dbReference type="NCBI Taxonomy" id="126350"/>
    <lineage>
        <taxon>Bacteria</taxon>
        <taxon>Pseudomonadati</taxon>
        <taxon>Pseudomonadota</taxon>
        <taxon>Gammaproteobacteria</taxon>
        <taxon>Cellvibrionales</taxon>
        <taxon>Cellvibrionaceae</taxon>
        <taxon>Cellvibrio</taxon>
    </lineage>
</organism>